<feature type="compositionally biased region" description="Basic and acidic residues" evidence="1">
    <location>
        <begin position="93"/>
        <end position="104"/>
    </location>
</feature>
<feature type="compositionally biased region" description="Basic and acidic residues" evidence="1">
    <location>
        <begin position="43"/>
        <end position="57"/>
    </location>
</feature>
<accession>A0A976M9X1</accession>
<name>A0A976M9X1_THEOR</name>
<feature type="region of interest" description="Disordered" evidence="1">
    <location>
        <begin position="1"/>
        <end position="57"/>
    </location>
</feature>
<proteinExistence type="predicted"/>
<feature type="region of interest" description="Disordered" evidence="1">
    <location>
        <begin position="75"/>
        <end position="114"/>
    </location>
</feature>
<sequence length="131" mass="14783">MCASVNRNKMVQKRPGSARNSSRRSSIASSARSAKSARSARSNRGDELHKLLNERPRPIANFQVPTVEHKKDLHAPHLSAKTHLAKPHMAAKPMEHKKTEDKDKKSLKKVKKSEGKGFFHRIFHSVKNLFA</sequence>
<feature type="compositionally biased region" description="Low complexity" evidence="1">
    <location>
        <begin position="17"/>
        <end position="42"/>
    </location>
</feature>
<dbReference type="EMBL" id="CP056069">
    <property type="protein sequence ID" value="UKK00405.1"/>
    <property type="molecule type" value="Genomic_DNA"/>
</dbReference>
<gene>
    <name evidence="2" type="ORF">MACK_000477</name>
</gene>
<dbReference type="AlphaFoldDB" id="A0A976M9X1"/>
<evidence type="ECO:0000313" key="3">
    <source>
        <dbReference type="Proteomes" id="UP000244811"/>
    </source>
</evidence>
<dbReference type="Proteomes" id="UP000244811">
    <property type="component" value="Chromosome 1"/>
</dbReference>
<evidence type="ECO:0000256" key="1">
    <source>
        <dbReference type="SAM" id="MobiDB-lite"/>
    </source>
</evidence>
<protein>
    <submittedName>
        <fullName evidence="2">Uncharacterized protein</fullName>
    </submittedName>
</protein>
<organism evidence="2 3">
    <name type="scientific">Theileria orientalis</name>
    <dbReference type="NCBI Taxonomy" id="68886"/>
    <lineage>
        <taxon>Eukaryota</taxon>
        <taxon>Sar</taxon>
        <taxon>Alveolata</taxon>
        <taxon>Apicomplexa</taxon>
        <taxon>Aconoidasida</taxon>
        <taxon>Piroplasmida</taxon>
        <taxon>Theileriidae</taxon>
        <taxon>Theileria</taxon>
    </lineage>
</organism>
<reference evidence="2" key="1">
    <citation type="submission" date="2022-07" db="EMBL/GenBank/DDBJ databases">
        <title>Evaluation of T. orientalis genome assembly methods using nanopore sequencing and analysis of variation between genomes.</title>
        <authorList>
            <person name="Yam J."/>
            <person name="Micallef M.L."/>
            <person name="Liu M."/>
            <person name="Djordjevic S.P."/>
            <person name="Bogema D.R."/>
            <person name="Jenkins C."/>
        </authorList>
    </citation>
    <scope>NUCLEOTIDE SEQUENCE</scope>
    <source>
        <strain evidence="2">Goon Nure</strain>
    </source>
</reference>
<evidence type="ECO:0000313" key="2">
    <source>
        <dbReference type="EMBL" id="UKK00405.1"/>
    </source>
</evidence>